<dbReference type="OrthoDB" id="174137at2"/>
<keyword evidence="3" id="KW-0547">Nucleotide-binding</keyword>
<dbReference type="CDD" id="cd00267">
    <property type="entry name" value="ABC_ATPase"/>
    <property type="match status" value="1"/>
</dbReference>
<reference evidence="4" key="1">
    <citation type="submission" date="2016-08" db="EMBL/GenBank/DDBJ databases">
        <authorList>
            <person name="Merda D."/>
            <person name="Briand M."/>
            <person name="Taghouti G."/>
            <person name="Carrere S."/>
            <person name="Gouzy J."/>
            <person name="Portier P."/>
            <person name="Jacques M.-A."/>
            <person name="Fischer-Le Saux M."/>
        </authorList>
    </citation>
    <scope>NUCLEOTIDE SEQUENCE [LARGE SCALE GENOMIC DNA]</scope>
    <source>
        <strain evidence="4">CFBP1156</strain>
    </source>
</reference>
<feature type="compositionally biased region" description="Pro residues" evidence="2">
    <location>
        <begin position="1158"/>
        <end position="1176"/>
    </location>
</feature>
<dbReference type="GO" id="GO:0006302">
    <property type="term" value="P:double-strand break repair"/>
    <property type="evidence" value="ECO:0007669"/>
    <property type="project" value="TreeGrafter"/>
</dbReference>
<feature type="compositionally biased region" description="Basic and acidic residues" evidence="2">
    <location>
        <begin position="354"/>
        <end position="378"/>
    </location>
</feature>
<accession>A0A2S7EXW5</accession>
<proteinExistence type="predicted"/>
<dbReference type="InterPro" id="IPR027417">
    <property type="entry name" value="P-loop_NTPase"/>
</dbReference>
<keyword evidence="4" id="KW-1185">Reference proteome</keyword>
<dbReference type="PANTHER" id="PTHR32182:SF0">
    <property type="entry name" value="DNA REPLICATION AND REPAIR PROTEIN RECF"/>
    <property type="match status" value="1"/>
</dbReference>
<evidence type="ECO:0000313" key="3">
    <source>
        <dbReference type="EMBL" id="PPU97988.1"/>
    </source>
</evidence>
<dbReference type="GO" id="GO:0005524">
    <property type="term" value="F:ATP binding"/>
    <property type="evidence" value="ECO:0007669"/>
    <property type="project" value="UniProtKB-KW"/>
</dbReference>
<evidence type="ECO:0000256" key="1">
    <source>
        <dbReference type="SAM" id="Coils"/>
    </source>
</evidence>
<feature type="region of interest" description="Disordered" evidence="2">
    <location>
        <begin position="354"/>
        <end position="387"/>
    </location>
</feature>
<sequence length="1176" mass="131837">MKSSASTPGLFAGDLPDPRLQQFRMRRLQVHNWGTFSGLTEIPIAARGFLFVGRSGSGKSTLLDAMSALLTPPSIVDFNAAAREAERSGRDRNLVSYVRGAWADQQDSESGEIATQYLRKGATWTALVLEYRNGEDRVVSLVRLFWIAGNGTAAADVRKHYMVAERAFDIAADLDGFDLDLRKLKQRLHDVHHFDSFAGYAERFRHQLGIGNEMALRLLHKTQSAKNLGDLNAFLRGFMLDEPKTFDAAERLVGDFAELDGAHQAVVTARRQVETLLPARGHHAELMAVRRQRSELDELKLGIDSYREQRRLALLDARLQELDTRDRGLAGEEGQRRAALDNHQRRLDDLEAQRRAQGGERIDALERERDQQQAERDRRAAKRRQAEQACRQLEQGLAGSAQGFAEQAAQARAALEDGTRVAAELDEAIGERMAGKREDEKRFAEVRAEIDALKRNPSNIPAPMQALRARLSADTGVPEAALPFVGELLQVRSEDSDWRGAIERVLHGFAQSLLVDERHYADVADWVNRTHLGIRLVYYRVRDNEHALPGRAPAAASLLHKLELREHACAGWLRRELGKRFDYDCVDSAKALRHAERAITREGQVKHPGERYEKDDRHAVNDRRRWLLGFDNRDKLALFEEEGVALAQRIAACDADVAALRTRRERDGARRLAQHTLANLAWEEIDVAAPLQRLDDIATALRQLREGDANLRALGAAIDLARANVEQAERTYEGVHKERAKLEGQRESWEKVRAGCADAHARKLTPLQERGLGERVHGLGVLSLENLDAHFREITKVLEEQRTESLTAQNRIEQLLLECFKRYCRAWPEDSGDFTVSVDGAEDFLARLQRLERDGLPQHEARFFELLQSQSKNNLLALQRHTAEARKSIAQRLDEVNASLEQVPFNRGTLLTIELGDRRLPEVIEFHQRLRDVLGHHQTEQRELAEQQFAVLRELVRRLGSQDGEDKRWRELVLDVRLHVEFVGVELDAATRQQVEIYRSGAGKSGGQRQKLATTCLAAALRYQLGGEDGELPRYCAVVLDEAFDKADNEFTALAMNIFENFGFQMVVATPLKSVMTLEPFIGGACFVEISGRHDSGVLLIEYDEQARRLKLPERSRGAAEPPAVEGAATAPSRLRTGPAAVVRGAAGDPAVADGPTPVAPCPRRTPPKPNNPSKA</sequence>
<dbReference type="AlphaFoldDB" id="A0A2S7EXW5"/>
<dbReference type="GO" id="GO:0000731">
    <property type="term" value="P:DNA synthesis involved in DNA repair"/>
    <property type="evidence" value="ECO:0007669"/>
    <property type="project" value="TreeGrafter"/>
</dbReference>
<dbReference type="Pfam" id="PF13555">
    <property type="entry name" value="AAA_29"/>
    <property type="match status" value="1"/>
</dbReference>
<feature type="coiled-coil region" evidence="1">
    <location>
        <begin position="711"/>
        <end position="745"/>
    </location>
</feature>
<feature type="coiled-coil region" evidence="1">
    <location>
        <begin position="784"/>
        <end position="818"/>
    </location>
</feature>
<comment type="caution">
    <text evidence="3">The sequence shown here is derived from an EMBL/GenBank/DDBJ whole genome shotgun (WGS) entry which is preliminary data.</text>
</comment>
<organism evidence="3 4">
    <name type="scientific">Xanthomonas hyacinthi</name>
    <dbReference type="NCBI Taxonomy" id="56455"/>
    <lineage>
        <taxon>Bacteria</taxon>
        <taxon>Pseudomonadati</taxon>
        <taxon>Pseudomonadota</taxon>
        <taxon>Gammaproteobacteria</taxon>
        <taxon>Lysobacterales</taxon>
        <taxon>Lysobacteraceae</taxon>
        <taxon>Xanthomonas</taxon>
    </lineage>
</organism>
<keyword evidence="1" id="KW-0175">Coiled coil</keyword>
<dbReference type="Pfam" id="PF13558">
    <property type="entry name" value="SbcC_Walker_B"/>
    <property type="match status" value="1"/>
</dbReference>
<dbReference type="SUPFAM" id="SSF52540">
    <property type="entry name" value="P-loop containing nucleoside triphosphate hydrolases"/>
    <property type="match status" value="1"/>
</dbReference>
<dbReference type="EMBL" id="MDEG01000006">
    <property type="protein sequence ID" value="PPU97988.1"/>
    <property type="molecule type" value="Genomic_DNA"/>
</dbReference>
<feature type="compositionally biased region" description="Low complexity" evidence="2">
    <location>
        <begin position="1119"/>
        <end position="1157"/>
    </location>
</feature>
<protein>
    <submittedName>
        <fullName evidence="3">ATP-binding protein</fullName>
    </submittedName>
</protein>
<dbReference type="Gene3D" id="3.40.50.300">
    <property type="entry name" value="P-loop containing nucleotide triphosphate hydrolases"/>
    <property type="match status" value="1"/>
</dbReference>
<name>A0A2S7EXW5_9XANT</name>
<evidence type="ECO:0000256" key="2">
    <source>
        <dbReference type="SAM" id="MobiDB-lite"/>
    </source>
</evidence>
<dbReference type="RefSeq" id="WP_046980656.1">
    <property type="nucleotide sequence ID" value="NZ_CP043476.1"/>
</dbReference>
<dbReference type="PANTHER" id="PTHR32182">
    <property type="entry name" value="DNA REPLICATION AND REPAIR PROTEIN RECF"/>
    <property type="match status" value="1"/>
</dbReference>
<keyword evidence="3" id="KW-0067">ATP-binding</keyword>
<evidence type="ECO:0000313" key="4">
    <source>
        <dbReference type="Proteomes" id="UP000238261"/>
    </source>
</evidence>
<gene>
    <name evidence="3" type="ORF">XhyaCFBP1156_09555</name>
</gene>
<feature type="region of interest" description="Disordered" evidence="2">
    <location>
        <begin position="1113"/>
        <end position="1176"/>
    </location>
</feature>
<dbReference type="Proteomes" id="UP000238261">
    <property type="component" value="Unassembled WGS sequence"/>
</dbReference>